<dbReference type="Ensembl" id="ENSOMET00000009176.1">
    <property type="protein sequence ID" value="ENSOMEP00000024629.1"/>
    <property type="gene ID" value="ENSOMEG00000005379.1"/>
</dbReference>
<reference evidence="2" key="2">
    <citation type="submission" date="2025-09" db="UniProtKB">
        <authorList>
            <consortium name="Ensembl"/>
        </authorList>
    </citation>
    <scope>IDENTIFICATION</scope>
</reference>
<sequence>IDLPKSSRSAHLSLRSLFSPGLFEPPPPFLHLLHPARIYYLPLTLVLCFFFFLPSPLSVSSWAAELTAHLALAHRALSEPERSIVTNTAHGSNIKTIRHGCRQTVCSAHVPALHVLCRE</sequence>
<proteinExistence type="predicted"/>
<protein>
    <submittedName>
        <fullName evidence="2">Uncharacterized protein</fullName>
    </submittedName>
</protein>
<dbReference type="AlphaFoldDB" id="A0A3B3D592"/>
<name>A0A3B3D592_ORYME</name>
<keyword evidence="1" id="KW-0472">Membrane</keyword>
<keyword evidence="1" id="KW-1133">Transmembrane helix</keyword>
<dbReference type="Proteomes" id="UP000261560">
    <property type="component" value="Unplaced"/>
</dbReference>
<keyword evidence="3" id="KW-1185">Reference proteome</keyword>
<organism evidence="2 3">
    <name type="scientific">Oryzias melastigma</name>
    <name type="common">Marine medaka</name>
    <dbReference type="NCBI Taxonomy" id="30732"/>
    <lineage>
        <taxon>Eukaryota</taxon>
        <taxon>Metazoa</taxon>
        <taxon>Chordata</taxon>
        <taxon>Craniata</taxon>
        <taxon>Vertebrata</taxon>
        <taxon>Euteleostomi</taxon>
        <taxon>Actinopterygii</taxon>
        <taxon>Neopterygii</taxon>
        <taxon>Teleostei</taxon>
        <taxon>Neoteleostei</taxon>
        <taxon>Acanthomorphata</taxon>
        <taxon>Ovalentaria</taxon>
        <taxon>Atherinomorphae</taxon>
        <taxon>Beloniformes</taxon>
        <taxon>Adrianichthyidae</taxon>
        <taxon>Oryziinae</taxon>
        <taxon>Oryzias</taxon>
    </lineage>
</organism>
<accession>A0A3B3D592</accession>
<feature type="transmembrane region" description="Helical" evidence="1">
    <location>
        <begin position="36"/>
        <end position="53"/>
    </location>
</feature>
<reference evidence="2" key="1">
    <citation type="submission" date="2025-08" db="UniProtKB">
        <authorList>
            <consortium name="Ensembl"/>
        </authorList>
    </citation>
    <scope>IDENTIFICATION</scope>
</reference>
<evidence type="ECO:0000313" key="3">
    <source>
        <dbReference type="Proteomes" id="UP000261560"/>
    </source>
</evidence>
<keyword evidence="1" id="KW-0812">Transmembrane</keyword>
<evidence type="ECO:0000256" key="1">
    <source>
        <dbReference type="SAM" id="Phobius"/>
    </source>
</evidence>
<evidence type="ECO:0000313" key="2">
    <source>
        <dbReference type="Ensembl" id="ENSOMEP00000024629.1"/>
    </source>
</evidence>
<dbReference type="PaxDb" id="30732-ENSOMEP00000024629"/>